<dbReference type="AlphaFoldDB" id="A0A1F5WQ81"/>
<dbReference type="EMBL" id="MFHI01000034">
    <property type="protein sequence ID" value="OGF77832.1"/>
    <property type="molecule type" value="Genomic_DNA"/>
</dbReference>
<gene>
    <name evidence="3" type="ORF">A2W54_03450</name>
</gene>
<evidence type="ECO:0000256" key="1">
    <source>
        <dbReference type="SAM" id="MobiDB-lite"/>
    </source>
</evidence>
<dbReference type="Proteomes" id="UP000178425">
    <property type="component" value="Unassembled WGS sequence"/>
</dbReference>
<accession>A0A1F5WQ81</accession>
<keyword evidence="2" id="KW-1133">Transmembrane helix</keyword>
<feature type="compositionally biased region" description="Polar residues" evidence="1">
    <location>
        <begin position="53"/>
        <end position="68"/>
    </location>
</feature>
<keyword evidence="2" id="KW-0472">Membrane</keyword>
<protein>
    <submittedName>
        <fullName evidence="3">Uncharacterized protein</fullName>
    </submittedName>
</protein>
<comment type="caution">
    <text evidence="3">The sequence shown here is derived from an EMBL/GenBank/DDBJ whole genome shotgun (WGS) entry which is preliminary data.</text>
</comment>
<proteinExistence type="predicted"/>
<organism evidence="3 4">
    <name type="scientific">Candidatus Giovannonibacteria bacterium RIFCSPHIGHO2_02_43_13</name>
    <dbReference type="NCBI Taxonomy" id="1798330"/>
    <lineage>
        <taxon>Bacteria</taxon>
        <taxon>Candidatus Giovannoniibacteriota</taxon>
    </lineage>
</organism>
<evidence type="ECO:0000256" key="2">
    <source>
        <dbReference type="SAM" id="Phobius"/>
    </source>
</evidence>
<evidence type="ECO:0000313" key="3">
    <source>
        <dbReference type="EMBL" id="OGF77832.1"/>
    </source>
</evidence>
<feature type="compositionally biased region" description="Basic and acidic residues" evidence="1">
    <location>
        <begin position="38"/>
        <end position="50"/>
    </location>
</feature>
<evidence type="ECO:0000313" key="4">
    <source>
        <dbReference type="Proteomes" id="UP000178425"/>
    </source>
</evidence>
<sequence length="99" mass="10667">MNMKNSQQGFIGLAIAIIVGLVLIGGGTYIYLNKGITKSENKSESSKIEDTNLEVSTPSSPATAKSISNKTYRHPSGLYNISIPSNWIVSDVREGVAFF</sequence>
<keyword evidence="2" id="KW-0812">Transmembrane</keyword>
<feature type="region of interest" description="Disordered" evidence="1">
    <location>
        <begin position="38"/>
        <end position="68"/>
    </location>
</feature>
<reference evidence="3 4" key="1">
    <citation type="journal article" date="2016" name="Nat. Commun.">
        <title>Thousands of microbial genomes shed light on interconnected biogeochemical processes in an aquifer system.</title>
        <authorList>
            <person name="Anantharaman K."/>
            <person name="Brown C.T."/>
            <person name="Hug L.A."/>
            <person name="Sharon I."/>
            <person name="Castelle C.J."/>
            <person name="Probst A.J."/>
            <person name="Thomas B.C."/>
            <person name="Singh A."/>
            <person name="Wilkins M.J."/>
            <person name="Karaoz U."/>
            <person name="Brodie E.L."/>
            <person name="Williams K.H."/>
            <person name="Hubbard S.S."/>
            <person name="Banfield J.F."/>
        </authorList>
    </citation>
    <scope>NUCLEOTIDE SEQUENCE [LARGE SCALE GENOMIC DNA]</scope>
</reference>
<name>A0A1F5WQ81_9BACT</name>
<feature type="transmembrane region" description="Helical" evidence="2">
    <location>
        <begin position="12"/>
        <end position="32"/>
    </location>
</feature>